<sequence>MVCLAILMMVMVVWKDSFQISAVYQPAATSNPQIQPELNVSLTMSTPTPTTTMPPPPSSRLLCHSFDGRLGNQMFQVASILGLAWTMNRTPVFVGDFQLERLLEHSLKWSNQAELEKRCSKAQVIHEDNCYRFKYSFAELDPKIDFSLGTYLQSWKYFDKFRAQVKRALVFNQNVVKKAATIVEKIRDRHKKDHTHRRSHQEKRL</sequence>
<organism evidence="2 3">
    <name type="scientific">Pomacea canaliculata</name>
    <name type="common">Golden apple snail</name>
    <dbReference type="NCBI Taxonomy" id="400727"/>
    <lineage>
        <taxon>Eukaryota</taxon>
        <taxon>Metazoa</taxon>
        <taxon>Spiralia</taxon>
        <taxon>Lophotrochozoa</taxon>
        <taxon>Mollusca</taxon>
        <taxon>Gastropoda</taxon>
        <taxon>Caenogastropoda</taxon>
        <taxon>Architaenioglossa</taxon>
        <taxon>Ampullarioidea</taxon>
        <taxon>Ampullariidae</taxon>
        <taxon>Pomacea</taxon>
    </lineage>
</organism>
<evidence type="ECO:0000313" key="3">
    <source>
        <dbReference type="Proteomes" id="UP000245119"/>
    </source>
</evidence>
<dbReference type="AlphaFoldDB" id="A0A2T7PED7"/>
<proteinExistence type="predicted"/>
<keyword evidence="3" id="KW-1185">Reference proteome</keyword>
<feature type="signal peptide" evidence="1">
    <location>
        <begin position="1"/>
        <end position="15"/>
    </location>
</feature>
<dbReference type="InterPro" id="IPR052501">
    <property type="entry name" value="Alpha-1-2_FucT"/>
</dbReference>
<accession>A0A2T7PED7</accession>
<comment type="caution">
    <text evidence="2">The sequence shown here is derived from an EMBL/GenBank/DDBJ whole genome shotgun (WGS) entry which is preliminary data.</text>
</comment>
<reference evidence="2 3" key="1">
    <citation type="submission" date="2018-04" db="EMBL/GenBank/DDBJ databases">
        <title>The genome of golden apple snail Pomacea canaliculata provides insight into stress tolerance and invasive adaptation.</title>
        <authorList>
            <person name="Liu C."/>
            <person name="Liu B."/>
            <person name="Ren Y."/>
            <person name="Zhang Y."/>
            <person name="Wang H."/>
            <person name="Li S."/>
            <person name="Jiang F."/>
            <person name="Yin L."/>
            <person name="Zhang G."/>
            <person name="Qian W."/>
            <person name="Fan W."/>
        </authorList>
    </citation>
    <scope>NUCLEOTIDE SEQUENCE [LARGE SCALE GENOMIC DNA]</scope>
    <source>
        <strain evidence="2">SZHN2017</strain>
        <tissue evidence="2">Muscle</tissue>
    </source>
</reference>
<keyword evidence="1" id="KW-0732">Signal</keyword>
<evidence type="ECO:0000256" key="1">
    <source>
        <dbReference type="SAM" id="SignalP"/>
    </source>
</evidence>
<gene>
    <name evidence="2" type="ORF">C0Q70_07200</name>
</gene>
<dbReference type="EMBL" id="PZQS01000004">
    <property type="protein sequence ID" value="PVD31782.1"/>
    <property type="molecule type" value="Genomic_DNA"/>
</dbReference>
<dbReference type="Proteomes" id="UP000245119">
    <property type="component" value="Linkage Group LG4"/>
</dbReference>
<feature type="chain" id="PRO_5015679512" description="L-Fucosyltransferase" evidence="1">
    <location>
        <begin position="16"/>
        <end position="205"/>
    </location>
</feature>
<dbReference type="PANTHER" id="PTHR22898">
    <property type="entry name" value="UNCHARACTERIZED GLYCOSOL TRANSFERASE-RELATED"/>
    <property type="match status" value="1"/>
</dbReference>
<name>A0A2T7PED7_POMCA</name>
<evidence type="ECO:0008006" key="4">
    <source>
        <dbReference type="Google" id="ProtNLM"/>
    </source>
</evidence>
<protein>
    <recommendedName>
        <fullName evidence="4">L-Fucosyltransferase</fullName>
    </recommendedName>
</protein>
<evidence type="ECO:0000313" key="2">
    <source>
        <dbReference type="EMBL" id="PVD31782.1"/>
    </source>
</evidence>
<dbReference type="OrthoDB" id="3226at2759"/>
<dbReference type="PANTHER" id="PTHR22898:SF4">
    <property type="entry name" value="GALACTOSIDE 2-ALPHA-L-FUCOSYLTRANSFERASE-RELATED"/>
    <property type="match status" value="1"/>
</dbReference>